<dbReference type="RefSeq" id="XP_071936872.1">
    <property type="nucleotide sequence ID" value="XM_072080771.1"/>
</dbReference>
<sequence>MASVVYGNGGHRGMLSFHYSCSYSRFGLQNSRTVNCLSEDTGGAVRLRWQVLEQVDEELSKGDERAALSLVKNLQGKPGGLRCFDAARQVPQRLYTLDELKLNGIETASLLSPVDATLGSIERNLQVAALLGGVAAWNVFDLSPQQLLFFSLGLLFFWTLDGVSFNGGVSGLLLDTIGHTFSQKYHSRVIQHEAGHFLTAYLLGILPRGYTLTSLDALNKEGSLNVQAGTAFVDFEFNEEVNSGKLSATMLNRFSCIALAGVATEYLLFGYAEGGLADIDKSFLGACQRENSFSNLLFLSFSIQVIKSQLDLLLKSLGFTQKKADSQVRWAVLNTVLILRRHEDARSKLAQAMSEGKSVGGCINIIEETIDDDDI</sequence>
<dbReference type="InterPro" id="IPR037219">
    <property type="entry name" value="Peptidase_M41-like"/>
</dbReference>
<dbReference type="Proteomes" id="UP001652660">
    <property type="component" value="Chromosome 2e"/>
</dbReference>
<keyword evidence="1" id="KW-1185">Reference proteome</keyword>
<accession>A0ABM4WYN2</accession>
<proteinExistence type="predicted"/>
<name>A0ABM4WYN2_COFAR</name>
<evidence type="ECO:0000313" key="2">
    <source>
        <dbReference type="RefSeq" id="XP_071936872.1"/>
    </source>
</evidence>
<gene>
    <name evidence="2" type="primary">LOC113732738</name>
</gene>
<evidence type="ECO:0000313" key="1">
    <source>
        <dbReference type="Proteomes" id="UP001652660"/>
    </source>
</evidence>
<reference evidence="2" key="1">
    <citation type="submission" date="2025-08" db="UniProtKB">
        <authorList>
            <consortium name="RefSeq"/>
        </authorList>
    </citation>
    <scope>IDENTIFICATION</scope>
    <source>
        <tissue evidence="2">Leaves</tissue>
    </source>
</reference>
<protein>
    <submittedName>
        <fullName evidence="2">Uncharacterized protein isoform X1</fullName>
    </submittedName>
</protein>
<dbReference type="SUPFAM" id="SSF140990">
    <property type="entry name" value="FtsH protease domain-like"/>
    <property type="match status" value="1"/>
</dbReference>
<organism evidence="1 2">
    <name type="scientific">Coffea arabica</name>
    <name type="common">Arabian coffee</name>
    <dbReference type="NCBI Taxonomy" id="13443"/>
    <lineage>
        <taxon>Eukaryota</taxon>
        <taxon>Viridiplantae</taxon>
        <taxon>Streptophyta</taxon>
        <taxon>Embryophyta</taxon>
        <taxon>Tracheophyta</taxon>
        <taxon>Spermatophyta</taxon>
        <taxon>Magnoliopsida</taxon>
        <taxon>eudicotyledons</taxon>
        <taxon>Gunneridae</taxon>
        <taxon>Pentapetalae</taxon>
        <taxon>asterids</taxon>
        <taxon>lamiids</taxon>
        <taxon>Gentianales</taxon>
        <taxon>Rubiaceae</taxon>
        <taxon>Ixoroideae</taxon>
        <taxon>Gardenieae complex</taxon>
        <taxon>Bertiereae - Coffeeae clade</taxon>
        <taxon>Coffeeae</taxon>
        <taxon>Coffea</taxon>
    </lineage>
</organism>
<dbReference type="PANTHER" id="PTHR33471:SF1">
    <property type="entry name" value="OS01G0382700 PROTEIN"/>
    <property type="match status" value="1"/>
</dbReference>
<dbReference type="Gene3D" id="1.20.58.760">
    <property type="entry name" value="Peptidase M41"/>
    <property type="match status" value="1"/>
</dbReference>
<dbReference type="PANTHER" id="PTHR33471">
    <property type="entry name" value="ATP-DEPENDENT ZINC METALLOPROTEASE-RELATED"/>
    <property type="match status" value="1"/>
</dbReference>
<dbReference type="GeneID" id="113732738"/>